<gene>
    <name evidence="3" type="ORF">SAMN06297382_1198</name>
</gene>
<dbReference type="EMBL" id="FZQA01000002">
    <property type="protein sequence ID" value="SNT72162.1"/>
    <property type="molecule type" value="Genomic_DNA"/>
</dbReference>
<protein>
    <recommendedName>
        <fullName evidence="5">EGF-like domain-containing protein</fullName>
    </recommendedName>
</protein>
<dbReference type="AlphaFoldDB" id="A0A239PQE0"/>
<keyword evidence="4" id="KW-1185">Reference proteome</keyword>
<evidence type="ECO:0000313" key="3">
    <source>
        <dbReference type="EMBL" id="SNT72162.1"/>
    </source>
</evidence>
<dbReference type="Proteomes" id="UP000198346">
    <property type="component" value="Unassembled WGS sequence"/>
</dbReference>
<keyword evidence="2" id="KW-0732">Signal</keyword>
<sequence>MQMKTRIILAGIGALALGLAACGERAPEETVPAEEETAPPEDDGTAGADAMRAMGEASPAALACVKDPSPESICTMDINACGFSSVCQCGEGYVYDAALGKCLLDLEGFQGEAVRVAVDETDCAQAAAGACTRDINACGHPSRCDCPDGFVWNAVAGLCLRDMSRPAEQ</sequence>
<accession>A0A239PQE0</accession>
<evidence type="ECO:0008006" key="5">
    <source>
        <dbReference type="Google" id="ProtNLM"/>
    </source>
</evidence>
<feature type="signal peptide" evidence="2">
    <location>
        <begin position="1"/>
        <end position="26"/>
    </location>
</feature>
<evidence type="ECO:0000313" key="4">
    <source>
        <dbReference type="Proteomes" id="UP000198346"/>
    </source>
</evidence>
<dbReference type="PROSITE" id="PS51257">
    <property type="entry name" value="PROKAR_LIPOPROTEIN"/>
    <property type="match status" value="1"/>
</dbReference>
<reference evidence="3 4" key="1">
    <citation type="submission" date="2017-07" db="EMBL/GenBank/DDBJ databases">
        <authorList>
            <person name="Sun Z.S."/>
            <person name="Albrecht U."/>
            <person name="Echele G."/>
            <person name="Lee C.C."/>
        </authorList>
    </citation>
    <scope>NUCLEOTIDE SEQUENCE [LARGE SCALE GENOMIC DNA]</scope>
    <source>
        <strain evidence="3 4">CGMCC 1.12710</strain>
    </source>
</reference>
<name>A0A239PQE0_9PROT</name>
<evidence type="ECO:0000256" key="1">
    <source>
        <dbReference type="SAM" id="MobiDB-lite"/>
    </source>
</evidence>
<feature type="region of interest" description="Disordered" evidence="1">
    <location>
        <begin position="26"/>
        <end position="48"/>
    </location>
</feature>
<evidence type="ECO:0000256" key="2">
    <source>
        <dbReference type="SAM" id="SignalP"/>
    </source>
</evidence>
<organism evidence="3 4">
    <name type="scientific">Amphiplicatus metriothermophilus</name>
    <dbReference type="NCBI Taxonomy" id="1519374"/>
    <lineage>
        <taxon>Bacteria</taxon>
        <taxon>Pseudomonadati</taxon>
        <taxon>Pseudomonadota</taxon>
        <taxon>Alphaproteobacteria</taxon>
        <taxon>Parvularculales</taxon>
        <taxon>Parvularculaceae</taxon>
        <taxon>Amphiplicatus</taxon>
    </lineage>
</organism>
<feature type="compositionally biased region" description="Acidic residues" evidence="1">
    <location>
        <begin position="31"/>
        <end position="44"/>
    </location>
</feature>
<feature type="chain" id="PRO_5012715124" description="EGF-like domain-containing protein" evidence="2">
    <location>
        <begin position="27"/>
        <end position="169"/>
    </location>
</feature>
<proteinExistence type="predicted"/>